<keyword evidence="15" id="KW-1185">Reference proteome</keyword>
<feature type="signal peptide" evidence="13">
    <location>
        <begin position="1"/>
        <end position="20"/>
    </location>
</feature>
<dbReference type="Pfam" id="PF01252">
    <property type="entry name" value="Peptidase_A8"/>
    <property type="match status" value="1"/>
</dbReference>
<organism evidence="14 15">
    <name type="scientific">Teretinema zuelzerae</name>
    <dbReference type="NCBI Taxonomy" id="156"/>
    <lineage>
        <taxon>Bacteria</taxon>
        <taxon>Pseudomonadati</taxon>
        <taxon>Spirochaetota</taxon>
        <taxon>Spirochaetia</taxon>
        <taxon>Spirochaetales</taxon>
        <taxon>Treponemataceae</taxon>
        <taxon>Teretinema</taxon>
    </lineage>
</organism>
<comment type="caution">
    <text evidence="10">Lacks conserved residue(s) required for the propagation of feature annotation.</text>
</comment>
<accession>A0AAE3JK24</accession>
<evidence type="ECO:0000256" key="1">
    <source>
        <dbReference type="ARBA" id="ARBA00006139"/>
    </source>
</evidence>
<comment type="subcellular location">
    <subcellularLocation>
        <location evidence="10">Cell membrane</location>
        <topology evidence="10">Multi-pass membrane protein</topology>
    </subcellularLocation>
</comment>
<evidence type="ECO:0000256" key="13">
    <source>
        <dbReference type="SAM" id="SignalP"/>
    </source>
</evidence>
<dbReference type="GO" id="GO:0004190">
    <property type="term" value="F:aspartic-type endopeptidase activity"/>
    <property type="evidence" value="ECO:0007669"/>
    <property type="project" value="UniProtKB-UniRule"/>
</dbReference>
<evidence type="ECO:0000256" key="9">
    <source>
        <dbReference type="ARBA" id="ARBA00023136"/>
    </source>
</evidence>
<evidence type="ECO:0000313" key="14">
    <source>
        <dbReference type="EMBL" id="MCD1656143.1"/>
    </source>
</evidence>
<keyword evidence="6 10" id="KW-0064">Aspartyl protease</keyword>
<protein>
    <recommendedName>
        <fullName evidence="10">Lipoprotein signal peptidase</fullName>
        <ecNumber evidence="10">3.4.23.36</ecNumber>
    </recommendedName>
    <alternativeName>
        <fullName evidence="10">Prolipoprotein signal peptidase</fullName>
    </alternativeName>
    <alternativeName>
        <fullName evidence="10">Signal peptidase II</fullName>
        <shortName evidence="10">SPase II</shortName>
    </alternativeName>
</protein>
<dbReference type="Proteomes" id="UP001198163">
    <property type="component" value="Unassembled WGS sequence"/>
</dbReference>
<dbReference type="NCBIfam" id="TIGR00077">
    <property type="entry name" value="lspA"/>
    <property type="match status" value="1"/>
</dbReference>
<gene>
    <name evidence="10 14" type="primary">lspA</name>
    <name evidence="14" type="ORF">K7J14_15695</name>
</gene>
<sequence>MDTKFLAKLLPFSLTAAVLAADQLTKLAVSVLVRPWSVGFSLWGDFFRIIHVYNPGIAFSIGGGLSHDIRSILFGLMPLIVIVIVIGVYFRSTDLTSLQRWCVAGIVGGGLGNLIDRFFRPEGVLDFLDVKFYGLFGLERWPTFNVADSAVVVCGILLLISILFMMKDSRGDAK</sequence>
<dbReference type="InterPro" id="IPR001872">
    <property type="entry name" value="Peptidase_A8"/>
</dbReference>
<dbReference type="AlphaFoldDB" id="A0AAE3JK24"/>
<dbReference type="EMBL" id="JAINWA010000003">
    <property type="protein sequence ID" value="MCD1656143.1"/>
    <property type="molecule type" value="Genomic_DNA"/>
</dbReference>
<evidence type="ECO:0000256" key="11">
    <source>
        <dbReference type="RuleBase" id="RU000594"/>
    </source>
</evidence>
<comment type="pathway">
    <text evidence="10">Protein modification; lipoprotein biosynthesis (signal peptide cleavage).</text>
</comment>
<comment type="function">
    <text evidence="10 11">This protein specifically catalyzes the removal of signal peptides from prolipoproteins.</text>
</comment>
<dbReference type="PANTHER" id="PTHR33695">
    <property type="entry name" value="LIPOPROTEIN SIGNAL PEPTIDASE"/>
    <property type="match status" value="1"/>
</dbReference>
<comment type="catalytic activity">
    <reaction evidence="10 11">
        <text>Release of signal peptides from bacterial membrane prolipoproteins. Hydrolyzes -Xaa-Yaa-Zaa-|-(S,diacylglyceryl)Cys-, in which Xaa is hydrophobic (preferably Leu), and Yaa (Ala or Ser) and Zaa (Gly or Ala) have small, neutral side chains.</text>
        <dbReference type="EC" id="3.4.23.36"/>
    </reaction>
</comment>
<proteinExistence type="inferred from homology"/>
<keyword evidence="13" id="KW-0732">Signal</keyword>
<reference evidence="14" key="1">
    <citation type="submission" date="2021-08" db="EMBL/GenBank/DDBJ databases">
        <title>Comparative analyses of Brucepasteria parasyntrophica and Teretinema zuelzerae.</title>
        <authorList>
            <person name="Song Y."/>
            <person name="Brune A."/>
        </authorList>
    </citation>
    <scope>NUCLEOTIDE SEQUENCE</scope>
    <source>
        <strain evidence="14">DSM 1903</strain>
    </source>
</reference>
<dbReference type="EC" id="3.4.23.36" evidence="10"/>
<feature type="active site" evidence="10">
    <location>
        <position position="126"/>
    </location>
</feature>
<dbReference type="HAMAP" id="MF_00161">
    <property type="entry name" value="LspA"/>
    <property type="match status" value="1"/>
</dbReference>
<keyword evidence="9 10" id="KW-0472">Membrane</keyword>
<keyword evidence="2 10" id="KW-1003">Cell membrane</keyword>
<feature type="active site" evidence="10">
    <location>
        <position position="148"/>
    </location>
</feature>
<dbReference type="PROSITE" id="PS00855">
    <property type="entry name" value="SPASE_II"/>
    <property type="match status" value="1"/>
</dbReference>
<feature type="chain" id="PRO_5042254003" description="Lipoprotein signal peptidase" evidence="13">
    <location>
        <begin position="21"/>
        <end position="174"/>
    </location>
</feature>
<evidence type="ECO:0000256" key="4">
    <source>
        <dbReference type="ARBA" id="ARBA00022670"/>
    </source>
</evidence>
<evidence type="ECO:0000256" key="6">
    <source>
        <dbReference type="ARBA" id="ARBA00022750"/>
    </source>
</evidence>
<dbReference type="PANTHER" id="PTHR33695:SF1">
    <property type="entry name" value="LIPOPROTEIN SIGNAL PEPTIDASE"/>
    <property type="match status" value="1"/>
</dbReference>
<evidence type="ECO:0000256" key="10">
    <source>
        <dbReference type="HAMAP-Rule" id="MF_00161"/>
    </source>
</evidence>
<name>A0AAE3JK24_9SPIR</name>
<keyword evidence="4 10" id="KW-0645">Protease</keyword>
<comment type="similarity">
    <text evidence="1 10 12">Belongs to the peptidase A8 family.</text>
</comment>
<dbReference type="GO" id="GO:0005886">
    <property type="term" value="C:plasma membrane"/>
    <property type="evidence" value="ECO:0007669"/>
    <property type="project" value="UniProtKB-SubCell"/>
</dbReference>
<keyword evidence="5 10" id="KW-0812">Transmembrane</keyword>
<keyword evidence="8 10" id="KW-1133">Transmembrane helix</keyword>
<evidence type="ECO:0000256" key="7">
    <source>
        <dbReference type="ARBA" id="ARBA00022801"/>
    </source>
</evidence>
<evidence type="ECO:0000313" key="15">
    <source>
        <dbReference type="Proteomes" id="UP001198163"/>
    </source>
</evidence>
<evidence type="ECO:0000256" key="8">
    <source>
        <dbReference type="ARBA" id="ARBA00022989"/>
    </source>
</evidence>
<feature type="transmembrane region" description="Helical" evidence="10">
    <location>
        <begin position="46"/>
        <end position="65"/>
    </location>
</feature>
<comment type="caution">
    <text evidence="14">The sequence shown here is derived from an EMBL/GenBank/DDBJ whole genome shotgun (WGS) entry which is preliminary data.</text>
</comment>
<evidence type="ECO:0000256" key="5">
    <source>
        <dbReference type="ARBA" id="ARBA00022692"/>
    </source>
</evidence>
<evidence type="ECO:0000256" key="12">
    <source>
        <dbReference type="RuleBase" id="RU004181"/>
    </source>
</evidence>
<evidence type="ECO:0000256" key="2">
    <source>
        <dbReference type="ARBA" id="ARBA00022475"/>
    </source>
</evidence>
<dbReference type="RefSeq" id="WP_230758627.1">
    <property type="nucleotide sequence ID" value="NZ_JAINWA010000003.1"/>
</dbReference>
<dbReference type="GO" id="GO:0006508">
    <property type="term" value="P:proteolysis"/>
    <property type="evidence" value="ECO:0007669"/>
    <property type="project" value="UniProtKB-KW"/>
</dbReference>
<feature type="transmembrane region" description="Helical" evidence="10">
    <location>
        <begin position="72"/>
        <end position="90"/>
    </location>
</feature>
<keyword evidence="7 10" id="KW-0378">Hydrolase</keyword>
<evidence type="ECO:0000256" key="3">
    <source>
        <dbReference type="ARBA" id="ARBA00022519"/>
    </source>
</evidence>
<feature type="transmembrane region" description="Helical" evidence="10">
    <location>
        <begin position="146"/>
        <end position="166"/>
    </location>
</feature>
<dbReference type="PRINTS" id="PR00781">
    <property type="entry name" value="LIPOSIGPTASE"/>
</dbReference>
<keyword evidence="3" id="KW-0997">Cell inner membrane</keyword>